<sequence>MQLDVDVGTLRSLTGMEPVQLAIDGSSFVPVLADLADDERVTGTILVDYQDHVVGDLHRVDAAQSYVAQWRNLRGQGGLPTFASTEGYLGTWLHGHMRSFADGANPFDSLMLRVLDGKATQQYLITLIDRERLADYTKVLMPQFYFGRVMRNAGITTPPAATNWNDLNRLLASQIDARHPTSMPYFFKNAEVVAAMVRKIEARGGRVVFVAFPRSGLVRAADDRAYPRDMYWQTFIRIVAAPSLHYADVPWMASVICPDGSHLDQRDRVMFTRELVHALPILKRGDRRVAIPEHVQ</sequence>
<proteinExistence type="predicted"/>
<evidence type="ECO:0000313" key="1">
    <source>
        <dbReference type="EMBL" id="MDF4023918.1"/>
    </source>
</evidence>
<evidence type="ECO:0000313" key="2">
    <source>
        <dbReference type="Proteomes" id="UP001528850"/>
    </source>
</evidence>
<gene>
    <name evidence="1" type="ORF">P3W24_02875</name>
</gene>
<reference evidence="1 2" key="1">
    <citation type="journal article" date="2024" name="Curr. Microbiol.">
        <title>Luteibacter sahnii sp. nov., A Novel Yellow-Colored Xanthomonadin Pigment Producing Probiotic Bacterium from Healthy Rice Seed Microbiome.</title>
        <authorList>
            <person name="Jaiswal G."/>
            <person name="Rana R."/>
            <person name="Nayak P.K."/>
            <person name="Chouhan R."/>
            <person name="Gandhi S.G."/>
            <person name="Patel H.K."/>
            <person name="Patil P.B."/>
        </authorList>
    </citation>
    <scope>NUCLEOTIDE SEQUENCE [LARGE SCALE GENOMIC DNA]</scope>
    <source>
        <strain evidence="1 2">PPL201</strain>
    </source>
</reference>
<protein>
    <submittedName>
        <fullName evidence="1">Uncharacterized protein</fullName>
    </submittedName>
</protein>
<dbReference type="Proteomes" id="UP001528850">
    <property type="component" value="Unassembled WGS sequence"/>
</dbReference>
<name>A0ABT6B760_9GAMM</name>
<comment type="caution">
    <text evidence="1">The sequence shown here is derived from an EMBL/GenBank/DDBJ whole genome shotgun (WGS) entry which is preliminary data.</text>
</comment>
<dbReference type="EMBL" id="JARJJS010000001">
    <property type="protein sequence ID" value="MDF4023918.1"/>
    <property type="molecule type" value="Genomic_DNA"/>
</dbReference>
<organism evidence="1 2">
    <name type="scientific">Luteibacter sahnii</name>
    <dbReference type="NCBI Taxonomy" id="3021977"/>
    <lineage>
        <taxon>Bacteria</taxon>
        <taxon>Pseudomonadati</taxon>
        <taxon>Pseudomonadota</taxon>
        <taxon>Gammaproteobacteria</taxon>
        <taxon>Lysobacterales</taxon>
        <taxon>Rhodanobacteraceae</taxon>
        <taxon>Luteibacter</taxon>
    </lineage>
</organism>
<accession>A0ABT6B760</accession>
<keyword evidence="2" id="KW-1185">Reference proteome</keyword>